<dbReference type="GO" id="GO:0016168">
    <property type="term" value="F:chlorophyll binding"/>
    <property type="evidence" value="ECO:0007669"/>
    <property type="project" value="UniProtKB-KW"/>
</dbReference>
<evidence type="ECO:0000256" key="4">
    <source>
        <dbReference type="ARBA" id="ARBA00022640"/>
    </source>
</evidence>
<dbReference type="InterPro" id="IPR022796">
    <property type="entry name" value="Chloroa_b-bind"/>
</dbReference>
<dbReference type="GO" id="GO:0009765">
    <property type="term" value="P:photosynthesis, light harvesting"/>
    <property type="evidence" value="ECO:0007669"/>
    <property type="project" value="InterPro"/>
</dbReference>
<keyword evidence="5" id="KW-0148">Chlorophyll</keyword>
<feature type="chain" id="PRO_5005452906" evidence="7">
    <location>
        <begin position="26"/>
        <end position="266"/>
    </location>
</feature>
<dbReference type="GO" id="GO:0009507">
    <property type="term" value="C:chloroplast"/>
    <property type="evidence" value="ECO:0007669"/>
    <property type="project" value="UniProtKB-SubCell"/>
</dbReference>
<feature type="binding site" evidence="5">
    <location>
        <position position="252"/>
    </location>
    <ligand>
        <name>chlorophyll a</name>
        <dbReference type="ChEBI" id="CHEBI:58416"/>
        <label>1</label>
    </ligand>
</feature>
<accession>A0A0K0TN08</accession>
<keyword evidence="3" id="KW-0602">Photosynthesis</keyword>
<proteinExistence type="evidence at transcript level"/>
<evidence type="ECO:0000313" key="8">
    <source>
        <dbReference type="EMBL" id="AKR52924.1"/>
    </source>
</evidence>
<comment type="subcellular location">
    <subcellularLocation>
        <location evidence="1">Plastid</location>
        <location evidence="1">Chloroplast</location>
    </subcellularLocation>
</comment>
<feature type="binding site" evidence="5">
    <location>
        <position position="240"/>
    </location>
    <ligand>
        <name>chlorophyll a</name>
        <dbReference type="ChEBI" id="CHEBI:58416"/>
        <label>1</label>
    </ligand>
</feature>
<feature type="binding site" description="axial binding residue" evidence="5">
    <location>
        <position position="129"/>
    </location>
    <ligand>
        <name>chlorophyll b</name>
        <dbReference type="ChEBI" id="CHEBI:61721"/>
        <label>1</label>
    </ligand>
    <ligandPart>
        <name>Mg</name>
        <dbReference type="ChEBI" id="CHEBI:25107"/>
    </ligandPart>
</feature>
<dbReference type="GO" id="GO:0016020">
    <property type="term" value="C:membrane"/>
    <property type="evidence" value="ECO:0007669"/>
    <property type="project" value="InterPro"/>
</dbReference>
<evidence type="ECO:0000256" key="1">
    <source>
        <dbReference type="ARBA" id="ARBA00004229"/>
    </source>
</evidence>
<keyword evidence="6" id="KW-0812">Transmembrane</keyword>
<dbReference type="Pfam" id="PF00504">
    <property type="entry name" value="Chloroa_b-bind"/>
    <property type="match status" value="1"/>
</dbReference>
<evidence type="ECO:0000256" key="7">
    <source>
        <dbReference type="SAM" id="SignalP"/>
    </source>
</evidence>
<keyword evidence="6" id="KW-0472">Membrane</keyword>
<feature type="transmembrane region" description="Helical" evidence="6">
    <location>
        <begin position="52"/>
        <end position="74"/>
    </location>
</feature>
<evidence type="ECO:0000256" key="5">
    <source>
        <dbReference type="PIRSR" id="PIRSR601344-1"/>
    </source>
</evidence>
<feature type="binding site" evidence="5">
    <location>
        <position position="124"/>
    </location>
    <ligand>
        <name>chlorophyll a</name>
        <dbReference type="ChEBI" id="CHEBI:58416"/>
        <label>1</label>
    </ligand>
</feature>
<keyword evidence="6" id="KW-1133">Transmembrane helix</keyword>
<feature type="binding site" evidence="5">
    <location>
        <position position="235"/>
    </location>
    <ligand>
        <name>chlorophyll a</name>
        <dbReference type="ChEBI" id="CHEBI:58416"/>
        <label>1</label>
    </ligand>
</feature>
<keyword evidence="7" id="KW-0732">Signal</keyword>
<organism evidence="8">
    <name type="scientific">Polykrikos lebourae</name>
    <dbReference type="NCBI Taxonomy" id="370573"/>
    <lineage>
        <taxon>Eukaryota</taxon>
        <taxon>Sar</taxon>
        <taxon>Alveolata</taxon>
        <taxon>Dinophyceae</taxon>
        <taxon>Gymnodiniales</taxon>
        <taxon>Gymnodiniaceae</taxon>
        <taxon>Polykrikos</taxon>
    </lineage>
</organism>
<name>A0A0K0TN08_9DINO</name>
<feature type="signal peptide" evidence="7">
    <location>
        <begin position="1"/>
        <end position="25"/>
    </location>
</feature>
<dbReference type="PANTHER" id="PTHR21649">
    <property type="entry name" value="CHLOROPHYLL A/B BINDING PROTEIN"/>
    <property type="match status" value="1"/>
</dbReference>
<dbReference type="SUPFAM" id="SSF103511">
    <property type="entry name" value="Chlorophyll a-b binding protein"/>
    <property type="match status" value="1"/>
</dbReference>
<reference evidence="8" key="1">
    <citation type="journal article" date="2015" name="BMC Genomics">
        <title>Single-cell transcriptomics using spliced leader PCR: Evidence for multiple losses of photosynthesis in polykrikoid dinoflagellates.</title>
        <authorList>
            <person name="Gavelis G.S."/>
            <person name="White R.A."/>
            <person name="Suttle C.A."/>
            <person name="Keeling P.J."/>
            <person name="Leander B.S."/>
        </authorList>
    </citation>
    <scope>NUCLEOTIDE SEQUENCE</scope>
</reference>
<evidence type="ECO:0000256" key="6">
    <source>
        <dbReference type="SAM" id="Phobius"/>
    </source>
</evidence>
<evidence type="ECO:0000256" key="2">
    <source>
        <dbReference type="ARBA" id="ARBA00022528"/>
    </source>
</evidence>
<dbReference type="AlphaFoldDB" id="A0A0K0TN08"/>
<evidence type="ECO:0000256" key="3">
    <source>
        <dbReference type="ARBA" id="ARBA00022531"/>
    </source>
</evidence>
<keyword evidence="2" id="KW-0150">Chloroplast</keyword>
<dbReference type="InterPro" id="IPR001344">
    <property type="entry name" value="Chloro_AB-bd_pln"/>
</dbReference>
<dbReference type="EMBL" id="KR134308">
    <property type="protein sequence ID" value="AKR52924.1"/>
    <property type="molecule type" value="mRNA"/>
</dbReference>
<sequence length="266" mass="28717">MMSCPGSMKLAAAGAALWAFQRSTAFVPGTQHSIIPQVGGLRGTGQMASDSFAPGSAAFAAGVVGAGALAATCLRPRAEKRRQATRVQAFDQEIGTTMPFKYFDPLGLGKNDDEADFRRRRCAEIKNGRVAMLACMGYIAPEFSRFPGYCSPSYALKFTDIPNGIAALYKLPFEGWIQIGVFIGFLELFPFWQFADRAPGDFKGAGRLGIPMFFLANAEGPVCDPVKNRRSLDAELNNGRLAMMAITGMIAQNSLFGTTDAKMWLP</sequence>
<feature type="binding site" evidence="5">
    <location>
        <position position="238"/>
    </location>
    <ligand>
        <name>chlorophyll a</name>
        <dbReference type="ChEBI" id="CHEBI:58416"/>
        <label>1</label>
    </ligand>
</feature>
<dbReference type="Gene3D" id="1.10.3460.10">
    <property type="entry name" value="Chlorophyll a/b binding protein domain"/>
    <property type="match status" value="1"/>
</dbReference>
<protein>
    <submittedName>
        <fullName evidence="8">Chloroplast fucoxanthin chlorophyll A/C protein</fullName>
    </submittedName>
</protein>
<keyword evidence="5" id="KW-0157">Chromophore</keyword>
<keyword evidence="4" id="KW-0934">Plastid</keyword>